<feature type="chain" id="PRO_5042527892" evidence="1">
    <location>
        <begin position="18"/>
        <end position="150"/>
    </location>
</feature>
<accession>A0AAJ4A567</accession>
<name>A0AAJ4A567_9BACT</name>
<evidence type="ECO:0000313" key="2">
    <source>
        <dbReference type="EMBL" id="QFR43948.1"/>
    </source>
</evidence>
<dbReference type="RefSeq" id="WP_152300008.1">
    <property type="nucleotide sequence ID" value="NZ_CP041166.1"/>
</dbReference>
<gene>
    <name evidence="2" type="ORF">FJR47_08480</name>
</gene>
<protein>
    <submittedName>
        <fullName evidence="2">Uncharacterized protein</fullName>
    </submittedName>
</protein>
<dbReference type="EMBL" id="CP041166">
    <property type="protein sequence ID" value="QFR43948.1"/>
    <property type="molecule type" value="Genomic_DNA"/>
</dbReference>
<sequence>MKKIVIAVFIFSNLLFAGINNNNVIDYSEFDKISSHELIRVMSNEIAKNLPIHIDYLTKMINIFGIGNNVVVKKEINIEHKDISDMWTNKKNQLIEAMFKLDSQNICHEPIWEYLVMKRDVIAEFKYVDTNSKPLFNYTVEKVDCQKIIK</sequence>
<proteinExistence type="predicted"/>
<evidence type="ECO:0000256" key="1">
    <source>
        <dbReference type="SAM" id="SignalP"/>
    </source>
</evidence>
<organism evidence="2 3">
    <name type="scientific">Sulfurimonas xiamenensis</name>
    <dbReference type="NCBI Taxonomy" id="2590021"/>
    <lineage>
        <taxon>Bacteria</taxon>
        <taxon>Pseudomonadati</taxon>
        <taxon>Campylobacterota</taxon>
        <taxon>Epsilonproteobacteria</taxon>
        <taxon>Campylobacterales</taxon>
        <taxon>Sulfurimonadaceae</taxon>
        <taxon>Sulfurimonas</taxon>
    </lineage>
</organism>
<dbReference type="AlphaFoldDB" id="A0AAJ4A567"/>
<reference evidence="3" key="1">
    <citation type="submission" date="2019-06" db="EMBL/GenBank/DDBJ databases">
        <title>Sulfurimonas gotlandica sp. nov., a chemoautotrophic and psychrotolerant epsilonproteobacterium isolated from a pelagic redoxcline, and an emended description of the genus Sulfurimonas.</title>
        <authorList>
            <person name="Wang S."/>
            <person name="Jiang L."/>
            <person name="Shao Z."/>
        </authorList>
    </citation>
    <scope>NUCLEOTIDE SEQUENCE [LARGE SCALE GENOMIC DNA]</scope>
    <source>
        <strain evidence="3">1-1N</strain>
    </source>
</reference>
<feature type="signal peptide" evidence="1">
    <location>
        <begin position="1"/>
        <end position="17"/>
    </location>
</feature>
<keyword evidence="1" id="KW-0732">Signal</keyword>
<dbReference type="KEGG" id="suln:FJR47_08480"/>
<dbReference type="Proteomes" id="UP000326061">
    <property type="component" value="Chromosome"/>
</dbReference>
<keyword evidence="3" id="KW-1185">Reference proteome</keyword>
<evidence type="ECO:0000313" key="3">
    <source>
        <dbReference type="Proteomes" id="UP000326061"/>
    </source>
</evidence>